<dbReference type="AlphaFoldDB" id="A0A9P1I7M8"/>
<dbReference type="GO" id="GO:0051289">
    <property type="term" value="P:protein homotetramerization"/>
    <property type="evidence" value="ECO:0007669"/>
    <property type="project" value="InterPro"/>
</dbReference>
<evidence type="ECO:0000259" key="11">
    <source>
        <dbReference type="Pfam" id="PF12884"/>
    </source>
</evidence>
<evidence type="ECO:0000256" key="2">
    <source>
        <dbReference type="ARBA" id="ARBA00004496"/>
    </source>
</evidence>
<dbReference type="EMBL" id="CANHGI010000001">
    <property type="protein sequence ID" value="CAI5439556.1"/>
    <property type="molecule type" value="Genomic_DNA"/>
</dbReference>
<dbReference type="Pfam" id="PF12884">
    <property type="entry name" value="TORC_N"/>
    <property type="match status" value="1"/>
</dbReference>
<evidence type="ECO:0000256" key="10">
    <source>
        <dbReference type="SAM" id="MobiDB-lite"/>
    </source>
</evidence>
<feature type="compositionally biased region" description="Polar residues" evidence="10">
    <location>
        <begin position="342"/>
        <end position="356"/>
    </location>
</feature>
<dbReference type="GO" id="GO:0008140">
    <property type="term" value="F:cAMP response element binding protein binding"/>
    <property type="evidence" value="ECO:0007669"/>
    <property type="project" value="InterPro"/>
</dbReference>
<feature type="region of interest" description="Disordered" evidence="10">
    <location>
        <begin position="334"/>
        <end position="431"/>
    </location>
</feature>
<evidence type="ECO:0000256" key="9">
    <source>
        <dbReference type="ARBA" id="ARBA00023242"/>
    </source>
</evidence>
<feature type="domain" description="Transducer of regulated CREB activity N-terminal" evidence="11">
    <location>
        <begin position="9"/>
        <end position="73"/>
    </location>
</feature>
<comment type="subcellular location">
    <subcellularLocation>
        <location evidence="2">Cytoplasm</location>
    </subcellularLocation>
    <subcellularLocation>
        <location evidence="1">Nucleus</location>
    </subcellularLocation>
</comment>
<evidence type="ECO:0000313" key="12">
    <source>
        <dbReference type="EMBL" id="CAI5439556.1"/>
    </source>
</evidence>
<comment type="similarity">
    <text evidence="3">Belongs to the TORC family.</text>
</comment>
<reference evidence="12" key="1">
    <citation type="submission" date="2022-11" db="EMBL/GenBank/DDBJ databases">
        <authorList>
            <person name="Kikuchi T."/>
        </authorList>
    </citation>
    <scope>NUCLEOTIDE SEQUENCE</scope>
    <source>
        <strain evidence="12">PS1010</strain>
    </source>
</reference>
<dbReference type="GO" id="GO:0045944">
    <property type="term" value="P:positive regulation of transcription by RNA polymerase II"/>
    <property type="evidence" value="ECO:0007669"/>
    <property type="project" value="TreeGrafter"/>
</dbReference>
<accession>A0A9P1I7M8</accession>
<keyword evidence="13" id="KW-1185">Reference proteome</keyword>
<dbReference type="InterPro" id="IPR024786">
    <property type="entry name" value="TORC"/>
</dbReference>
<evidence type="ECO:0000256" key="4">
    <source>
        <dbReference type="ARBA" id="ARBA00022490"/>
    </source>
</evidence>
<dbReference type="PANTHER" id="PTHR13589:SF15">
    <property type="entry name" value="CREB-REGULATED TRANSCRIPTION COACTIVATOR, ISOFORM B"/>
    <property type="match status" value="1"/>
</dbReference>
<sequence length="478" mass="52513">MRMSSSGGTPRKFSEKIAILERKQNEENSTFADIMREVRSITTTNDQTTNPIGIPGQQNLLTPQHGGGWRGGQAYGSLPNVHQMPSYSDGGQPWQQQPWQNDMNLEQQQQHQQNGGGGSNHRIYPMSNRSRSPEERHLMGNGVIGHHYHPYGRGSSSHSRSPDRLPPQHNNSNNYPNAPHYIHHQMPQSAGYQQQPQGLFPPENWNQINRARSDPAIHNMGMVQQQPQNHQHMHFIQQHPNPNHEMFYAQNSMPGPSSGMIPAPLQLSNIQQQQNGSGGGGISPLQSPNMMPNPMGGYCYQNGSSHVSPMQSPMGSPHASSLMLDGGSQTPYMELSPPGMQQIDQSMGSLPNVNNLQQNGGGGYYQIQQGQTTHQPIGPRHSTGGSCGLSRLAPGGPSQSEQSSQSAPTSPHQQFDQNQQPSWPTRTFSNSPEALDIPTVVLTNAEGTPGQHLECFNDLQDLTLNENDLSLLCNNDQI</sequence>
<dbReference type="Proteomes" id="UP001152747">
    <property type="component" value="Unassembled WGS sequence"/>
</dbReference>
<dbReference type="GO" id="GO:0005634">
    <property type="term" value="C:nucleus"/>
    <property type="evidence" value="ECO:0007669"/>
    <property type="project" value="UniProtKB-SubCell"/>
</dbReference>
<name>A0A9P1I7M8_9PELO</name>
<evidence type="ECO:0000313" key="13">
    <source>
        <dbReference type="Proteomes" id="UP001152747"/>
    </source>
</evidence>
<evidence type="ECO:0000256" key="6">
    <source>
        <dbReference type="ARBA" id="ARBA00023015"/>
    </source>
</evidence>
<keyword evidence="6" id="KW-0805">Transcription regulation</keyword>
<evidence type="ECO:0000256" key="1">
    <source>
        <dbReference type="ARBA" id="ARBA00004123"/>
    </source>
</evidence>
<evidence type="ECO:0000256" key="3">
    <source>
        <dbReference type="ARBA" id="ARBA00007167"/>
    </source>
</evidence>
<feature type="compositionally biased region" description="Polar residues" evidence="10">
    <location>
        <begin position="412"/>
        <end position="431"/>
    </location>
</feature>
<keyword evidence="4" id="KW-0963">Cytoplasm</keyword>
<keyword evidence="5" id="KW-0597">Phosphoprotein</keyword>
<keyword evidence="9" id="KW-0539">Nucleus</keyword>
<dbReference type="InterPro" id="IPR024783">
    <property type="entry name" value="TORC_N"/>
</dbReference>
<organism evidence="12 13">
    <name type="scientific">Caenorhabditis angaria</name>
    <dbReference type="NCBI Taxonomy" id="860376"/>
    <lineage>
        <taxon>Eukaryota</taxon>
        <taxon>Metazoa</taxon>
        <taxon>Ecdysozoa</taxon>
        <taxon>Nematoda</taxon>
        <taxon>Chromadorea</taxon>
        <taxon>Rhabditida</taxon>
        <taxon>Rhabditina</taxon>
        <taxon>Rhabditomorpha</taxon>
        <taxon>Rhabditoidea</taxon>
        <taxon>Rhabditidae</taxon>
        <taxon>Peloderinae</taxon>
        <taxon>Caenorhabditis</taxon>
    </lineage>
</organism>
<dbReference type="GO" id="GO:0005737">
    <property type="term" value="C:cytoplasm"/>
    <property type="evidence" value="ECO:0007669"/>
    <property type="project" value="UniProtKB-SubCell"/>
</dbReference>
<feature type="compositionally biased region" description="Low complexity" evidence="10">
    <location>
        <begin position="365"/>
        <end position="379"/>
    </location>
</feature>
<dbReference type="OrthoDB" id="8947034at2759"/>
<evidence type="ECO:0000256" key="7">
    <source>
        <dbReference type="ARBA" id="ARBA00023159"/>
    </source>
</evidence>
<proteinExistence type="inferred from homology"/>
<protein>
    <recommendedName>
        <fullName evidence="11">Transducer of regulated CREB activity N-terminal domain-containing protein</fullName>
    </recommendedName>
</protein>
<feature type="compositionally biased region" description="Low complexity" evidence="10">
    <location>
        <begin position="397"/>
        <end position="411"/>
    </location>
</feature>
<feature type="region of interest" description="Disordered" evidence="10">
    <location>
        <begin position="77"/>
        <end position="182"/>
    </location>
</feature>
<feature type="compositionally biased region" description="Low complexity" evidence="10">
    <location>
        <begin position="90"/>
        <end position="113"/>
    </location>
</feature>
<evidence type="ECO:0000256" key="8">
    <source>
        <dbReference type="ARBA" id="ARBA00023163"/>
    </source>
</evidence>
<comment type="caution">
    <text evidence="12">The sequence shown here is derived from an EMBL/GenBank/DDBJ whole genome shotgun (WGS) entry which is preliminary data.</text>
</comment>
<evidence type="ECO:0000256" key="5">
    <source>
        <dbReference type="ARBA" id="ARBA00022553"/>
    </source>
</evidence>
<keyword evidence="8" id="KW-0804">Transcription</keyword>
<keyword evidence="7" id="KW-0010">Activator</keyword>
<gene>
    <name evidence="12" type="ORF">CAMP_LOCUS2193</name>
</gene>
<dbReference type="PANTHER" id="PTHR13589">
    <property type="entry name" value="CREB-REGULATED TRANSCRIPTION COACTIVATOR"/>
    <property type="match status" value="1"/>
</dbReference>